<reference evidence="2" key="3">
    <citation type="submission" date="2020-12" db="UniProtKB">
        <authorList>
            <consortium name="EnsemblPlants"/>
        </authorList>
    </citation>
    <scope>IDENTIFICATION</scope>
</reference>
<dbReference type="PaxDb" id="3218-PP1S68_109V6.1"/>
<evidence type="ECO:0000313" key="1">
    <source>
        <dbReference type="EMBL" id="PNR36617.1"/>
    </source>
</evidence>
<gene>
    <name evidence="2" type="primary">LOC112294499</name>
    <name evidence="1" type="ORF">PHYPA_022468</name>
</gene>
<dbReference type="Proteomes" id="UP000006727">
    <property type="component" value="Chromosome 17"/>
</dbReference>
<dbReference type="KEGG" id="ppp:112294499"/>
<dbReference type="STRING" id="3218.A0A2K1J512"/>
<proteinExistence type="predicted"/>
<keyword evidence="3" id="KW-1185">Reference proteome</keyword>
<reference evidence="1 3" key="2">
    <citation type="journal article" date="2018" name="Plant J.">
        <title>The Physcomitrella patens chromosome-scale assembly reveals moss genome structure and evolution.</title>
        <authorList>
            <person name="Lang D."/>
            <person name="Ullrich K.K."/>
            <person name="Murat F."/>
            <person name="Fuchs J."/>
            <person name="Jenkins J."/>
            <person name="Haas F.B."/>
            <person name="Piednoel M."/>
            <person name="Gundlach H."/>
            <person name="Van Bel M."/>
            <person name="Meyberg R."/>
            <person name="Vives C."/>
            <person name="Morata J."/>
            <person name="Symeonidi A."/>
            <person name="Hiss M."/>
            <person name="Muchero W."/>
            <person name="Kamisugi Y."/>
            <person name="Saleh O."/>
            <person name="Blanc G."/>
            <person name="Decker E.L."/>
            <person name="van Gessel N."/>
            <person name="Grimwood J."/>
            <person name="Hayes R.D."/>
            <person name="Graham S.W."/>
            <person name="Gunter L.E."/>
            <person name="McDaniel S.F."/>
            <person name="Hoernstein S.N.W."/>
            <person name="Larsson A."/>
            <person name="Li F.W."/>
            <person name="Perroud P.F."/>
            <person name="Phillips J."/>
            <person name="Ranjan P."/>
            <person name="Rokshar D.S."/>
            <person name="Rothfels C.J."/>
            <person name="Schneider L."/>
            <person name="Shu S."/>
            <person name="Stevenson D.W."/>
            <person name="Thummler F."/>
            <person name="Tillich M."/>
            <person name="Villarreal Aguilar J.C."/>
            <person name="Widiez T."/>
            <person name="Wong G.K."/>
            <person name="Wymore A."/>
            <person name="Zhang Y."/>
            <person name="Zimmer A.D."/>
            <person name="Quatrano R.S."/>
            <person name="Mayer K.F.X."/>
            <person name="Goodstein D."/>
            <person name="Casacuberta J.M."/>
            <person name="Vandepoele K."/>
            <person name="Reski R."/>
            <person name="Cuming A.C."/>
            <person name="Tuskan G.A."/>
            <person name="Maumus F."/>
            <person name="Salse J."/>
            <person name="Schmutz J."/>
            <person name="Rensing S.A."/>
        </authorList>
    </citation>
    <scope>NUCLEOTIDE SEQUENCE [LARGE SCALE GENOMIC DNA]</scope>
    <source>
        <strain evidence="2 3">cv. Gransden 2004</strain>
    </source>
</reference>
<accession>A0A2K1J512</accession>
<sequence length="180" mass="20284">MGATSGESTQPLVGGEQQSYGTVEHHGYPVVRSEPPPSIDYYGNYIQGPVPTDTDWTTGLCGCLEDVPNCVFTMFCPCLAFGRVAEHLDEGNTSCITAAVVWYVIQQLTSFGCVYSYSYRKKLRHKYNLPSRPLPDWFIHYFCWFCAICQETREIKNREVVNRSYAGGVMLPPPVQSFSR</sequence>
<organism evidence="1">
    <name type="scientific">Physcomitrium patens</name>
    <name type="common">Spreading-leaved earth moss</name>
    <name type="synonym">Physcomitrella patens</name>
    <dbReference type="NCBI Taxonomy" id="3218"/>
    <lineage>
        <taxon>Eukaryota</taxon>
        <taxon>Viridiplantae</taxon>
        <taxon>Streptophyta</taxon>
        <taxon>Embryophyta</taxon>
        <taxon>Bryophyta</taxon>
        <taxon>Bryophytina</taxon>
        <taxon>Bryopsida</taxon>
        <taxon>Funariidae</taxon>
        <taxon>Funariales</taxon>
        <taxon>Funariaceae</taxon>
        <taxon>Physcomitrium</taxon>
    </lineage>
</organism>
<dbReference type="EnsemblPlants" id="Pp3c17_22090V3.1">
    <property type="protein sequence ID" value="Pp3c17_22090V3.1"/>
    <property type="gene ID" value="Pp3c17_22090"/>
</dbReference>
<dbReference type="GeneID" id="112294499"/>
<dbReference type="OrthoDB" id="1045822at2759"/>
<dbReference type="PANTHER" id="PTHR15907">
    <property type="entry name" value="DUF614 FAMILY PROTEIN-RELATED"/>
    <property type="match status" value="1"/>
</dbReference>
<evidence type="ECO:0000313" key="3">
    <source>
        <dbReference type="Proteomes" id="UP000006727"/>
    </source>
</evidence>
<dbReference type="RefSeq" id="XP_024400762.1">
    <property type="nucleotide sequence ID" value="XM_024544994.2"/>
</dbReference>
<dbReference type="EMBL" id="ABEU02000017">
    <property type="protein sequence ID" value="PNR36617.1"/>
    <property type="molecule type" value="Genomic_DNA"/>
</dbReference>
<protein>
    <submittedName>
        <fullName evidence="1 2">Uncharacterized protein</fullName>
    </submittedName>
</protein>
<evidence type="ECO:0000313" key="2">
    <source>
        <dbReference type="EnsemblPlants" id="Pp3c17_22090V3.1"/>
    </source>
</evidence>
<dbReference type="NCBIfam" id="TIGR01571">
    <property type="entry name" value="A_thal_Cys_rich"/>
    <property type="match status" value="1"/>
</dbReference>
<name>A0A2K1J512_PHYPA</name>
<dbReference type="InterPro" id="IPR006461">
    <property type="entry name" value="PLAC_motif_containing"/>
</dbReference>
<reference evidence="1 3" key="1">
    <citation type="journal article" date="2008" name="Science">
        <title>The Physcomitrella genome reveals evolutionary insights into the conquest of land by plants.</title>
        <authorList>
            <person name="Rensing S."/>
            <person name="Lang D."/>
            <person name="Zimmer A."/>
            <person name="Terry A."/>
            <person name="Salamov A."/>
            <person name="Shapiro H."/>
            <person name="Nishiyama T."/>
            <person name="Perroud P.-F."/>
            <person name="Lindquist E."/>
            <person name="Kamisugi Y."/>
            <person name="Tanahashi T."/>
            <person name="Sakakibara K."/>
            <person name="Fujita T."/>
            <person name="Oishi K."/>
            <person name="Shin-I T."/>
            <person name="Kuroki Y."/>
            <person name="Toyoda A."/>
            <person name="Suzuki Y."/>
            <person name="Hashimoto A."/>
            <person name="Yamaguchi K."/>
            <person name="Sugano A."/>
            <person name="Kohara Y."/>
            <person name="Fujiyama A."/>
            <person name="Anterola A."/>
            <person name="Aoki S."/>
            <person name="Ashton N."/>
            <person name="Barbazuk W.B."/>
            <person name="Barker E."/>
            <person name="Bennetzen J."/>
            <person name="Bezanilla M."/>
            <person name="Blankenship R."/>
            <person name="Cho S.H."/>
            <person name="Dutcher S."/>
            <person name="Estelle M."/>
            <person name="Fawcett J.A."/>
            <person name="Gundlach H."/>
            <person name="Hanada K."/>
            <person name="Heyl A."/>
            <person name="Hicks K.A."/>
            <person name="Hugh J."/>
            <person name="Lohr M."/>
            <person name="Mayer K."/>
            <person name="Melkozernov A."/>
            <person name="Murata T."/>
            <person name="Nelson D."/>
            <person name="Pils B."/>
            <person name="Prigge M."/>
            <person name="Reiss B."/>
            <person name="Renner T."/>
            <person name="Rombauts S."/>
            <person name="Rushton P."/>
            <person name="Sanderfoot A."/>
            <person name="Schween G."/>
            <person name="Shiu S.-H."/>
            <person name="Stueber K."/>
            <person name="Theodoulou F.L."/>
            <person name="Tu H."/>
            <person name="Van de Peer Y."/>
            <person name="Verrier P.J."/>
            <person name="Waters E."/>
            <person name="Wood A."/>
            <person name="Yang L."/>
            <person name="Cove D."/>
            <person name="Cuming A."/>
            <person name="Hasebe M."/>
            <person name="Lucas S."/>
            <person name="Mishler D.B."/>
            <person name="Reski R."/>
            <person name="Grigoriev I."/>
            <person name="Quatrano R.S."/>
            <person name="Boore J.L."/>
        </authorList>
    </citation>
    <scope>NUCLEOTIDE SEQUENCE [LARGE SCALE GENOMIC DNA]</scope>
    <source>
        <strain evidence="2 3">cv. Gransden 2004</strain>
    </source>
</reference>
<dbReference type="Gramene" id="Pp3c17_22090V3.1">
    <property type="protein sequence ID" value="Pp3c17_22090V3.1"/>
    <property type="gene ID" value="Pp3c17_22090"/>
</dbReference>
<dbReference type="AlphaFoldDB" id="A0A2K1J512"/>
<dbReference type="Pfam" id="PF04749">
    <property type="entry name" value="PLAC8"/>
    <property type="match status" value="1"/>
</dbReference>